<evidence type="ECO:0000256" key="1">
    <source>
        <dbReference type="SAM" id="Coils"/>
    </source>
</evidence>
<protein>
    <recommendedName>
        <fullName evidence="4">G domain-containing protein</fullName>
    </recommendedName>
</protein>
<dbReference type="InterPro" id="IPR027417">
    <property type="entry name" value="P-loop_NTPase"/>
</dbReference>
<evidence type="ECO:0008006" key="4">
    <source>
        <dbReference type="Google" id="ProtNLM"/>
    </source>
</evidence>
<accession>A0A8H4RAG0</accession>
<dbReference type="PANTHER" id="PTHR32046:SF11">
    <property type="entry name" value="IMMUNE-ASSOCIATED NUCLEOTIDE-BINDING PROTEIN 10-LIKE"/>
    <property type="match status" value="1"/>
</dbReference>
<proteinExistence type="predicted"/>
<comment type="caution">
    <text evidence="2">The sequence shown here is derived from an EMBL/GenBank/DDBJ whole genome shotgun (WGS) entry which is preliminary data.</text>
</comment>
<gene>
    <name evidence="2" type="ORF">G7Y89_g13005</name>
</gene>
<feature type="coiled-coil region" evidence="1">
    <location>
        <begin position="279"/>
        <end position="407"/>
    </location>
</feature>
<evidence type="ECO:0000313" key="3">
    <source>
        <dbReference type="Proteomes" id="UP000566819"/>
    </source>
</evidence>
<organism evidence="2 3">
    <name type="scientific">Cudoniella acicularis</name>
    <dbReference type="NCBI Taxonomy" id="354080"/>
    <lineage>
        <taxon>Eukaryota</taxon>
        <taxon>Fungi</taxon>
        <taxon>Dikarya</taxon>
        <taxon>Ascomycota</taxon>
        <taxon>Pezizomycotina</taxon>
        <taxon>Leotiomycetes</taxon>
        <taxon>Helotiales</taxon>
        <taxon>Tricladiaceae</taxon>
        <taxon>Cudoniella</taxon>
    </lineage>
</organism>
<name>A0A8H4RAG0_9HELO</name>
<dbReference type="CDD" id="cd00882">
    <property type="entry name" value="Ras_like_GTPase"/>
    <property type="match status" value="1"/>
</dbReference>
<dbReference type="AlphaFoldDB" id="A0A8H4RAG0"/>
<keyword evidence="1" id="KW-0175">Coiled coil</keyword>
<keyword evidence="3" id="KW-1185">Reference proteome</keyword>
<dbReference type="OrthoDB" id="8954335at2759"/>
<dbReference type="Gene3D" id="3.40.50.300">
    <property type="entry name" value="P-loop containing nucleotide triphosphate hydrolases"/>
    <property type="match status" value="1"/>
</dbReference>
<dbReference type="SUPFAM" id="SSF52540">
    <property type="entry name" value="P-loop containing nucleoside triphosphate hydrolases"/>
    <property type="match status" value="1"/>
</dbReference>
<evidence type="ECO:0000313" key="2">
    <source>
        <dbReference type="EMBL" id="KAF4625164.1"/>
    </source>
</evidence>
<reference evidence="2 3" key="1">
    <citation type="submission" date="2020-03" db="EMBL/GenBank/DDBJ databases">
        <title>Draft Genome Sequence of Cudoniella acicularis.</title>
        <authorList>
            <person name="Buettner E."/>
            <person name="Kellner H."/>
        </authorList>
    </citation>
    <scope>NUCLEOTIDE SEQUENCE [LARGE SCALE GENOMIC DNA]</scope>
    <source>
        <strain evidence="2 3">DSM 108380</strain>
    </source>
</reference>
<dbReference type="PANTHER" id="PTHR32046">
    <property type="entry name" value="G DOMAIN-CONTAINING PROTEIN"/>
    <property type="match status" value="1"/>
</dbReference>
<dbReference type="EMBL" id="JAAMPI010001448">
    <property type="protein sequence ID" value="KAF4625164.1"/>
    <property type="molecule type" value="Genomic_DNA"/>
</dbReference>
<dbReference type="Proteomes" id="UP000566819">
    <property type="component" value="Unassembled WGS sequence"/>
</dbReference>
<sequence length="451" mass="52190">MEQNYRIPGAFVDHVGDTSWFDYAEAQHAIWASITDCPQNDWCDAKVESDSQWQSTPESFAQSSQSSPEQDVVIAVMGVTGAGKSTFIKTVSGRNDVVVGDNLSSGSSKSSPQCWAIGLPTDLHNPETQEVHAYEFVHKSTNYILVDTPGFDDTNRKDSEIIEQILGWIKTSLLEGTRLNGVIYLHRISDPRMGGTALRNNRMFRKLVGADALKNVILATTFWEGIPPHVGAQREKELCSNPDFWGGMLDQGAKMVKLTKSRESGLALLEQILADETVVLDDESVLREQRETLEKMEKKMEEEKEAARLKMEREVEQARREAAKKLAREKRELRKQREKEEEERKAAEITLEMERIEARIRYERELEEARKKAVREQERRQREKIEMERREREARERQKQMEEEAAAAVVTQRLEYQRNYVCTYVRPQWPCDKCKGRVQRYTTYYRKSFLI</sequence>